<accession>A0A8I0K202</accession>
<evidence type="ECO:0000313" key="3">
    <source>
        <dbReference type="Proteomes" id="UP000620591"/>
    </source>
</evidence>
<dbReference type="AlphaFoldDB" id="A0A8I0K202"/>
<proteinExistence type="predicted"/>
<comment type="caution">
    <text evidence="2">The sequence shown here is derived from an EMBL/GenBank/DDBJ whole genome shotgun (WGS) entry which is preliminary data.</text>
</comment>
<dbReference type="Gene3D" id="3.40.50.300">
    <property type="entry name" value="P-loop containing nucleotide triphosphate hydrolases"/>
    <property type="match status" value="1"/>
</dbReference>
<reference evidence="2" key="1">
    <citation type="submission" date="2020-09" db="EMBL/GenBank/DDBJ databases">
        <title>Novel species in genus Aeromicrobium.</title>
        <authorList>
            <person name="Zhang G."/>
        </authorList>
    </citation>
    <scope>NUCLEOTIDE SEQUENCE</scope>
    <source>
        <strain evidence="2">Zg-636</strain>
    </source>
</reference>
<dbReference type="Proteomes" id="UP000620591">
    <property type="component" value="Unassembled WGS sequence"/>
</dbReference>
<dbReference type="EMBL" id="JACTVM010000001">
    <property type="protein sequence ID" value="MBC9225549.1"/>
    <property type="molecule type" value="Genomic_DNA"/>
</dbReference>
<sequence>MDLIAEILTGRLPTSFDVNAAADERAETADRLTQEQATILGVTRLLTRVEVRGGAGSGKTVLALQQAKQLSKGRGGVKPQRVAVLCYLLRTGRPPRSRGAVVEPQGAAGVRRHLPRLRSPVGRAGRRSHRQ</sequence>
<gene>
    <name evidence="2" type="ORF">IBG24_04365</name>
</gene>
<name>A0A8I0K202_9ACTN</name>
<evidence type="ECO:0000313" key="2">
    <source>
        <dbReference type="EMBL" id="MBC9225549.1"/>
    </source>
</evidence>
<evidence type="ECO:0000256" key="1">
    <source>
        <dbReference type="SAM" id="MobiDB-lite"/>
    </source>
</evidence>
<feature type="region of interest" description="Disordered" evidence="1">
    <location>
        <begin position="94"/>
        <end position="131"/>
    </location>
</feature>
<dbReference type="SUPFAM" id="SSF52540">
    <property type="entry name" value="P-loop containing nucleoside triphosphate hydrolases"/>
    <property type="match status" value="1"/>
</dbReference>
<dbReference type="InterPro" id="IPR027417">
    <property type="entry name" value="P-loop_NTPase"/>
</dbReference>
<organism evidence="2 3">
    <name type="scientific">Aeromicrobium senzhongii</name>
    <dbReference type="NCBI Taxonomy" id="2663859"/>
    <lineage>
        <taxon>Bacteria</taxon>
        <taxon>Bacillati</taxon>
        <taxon>Actinomycetota</taxon>
        <taxon>Actinomycetes</taxon>
        <taxon>Propionibacteriales</taxon>
        <taxon>Nocardioidaceae</taxon>
        <taxon>Aeromicrobium</taxon>
    </lineage>
</organism>
<protein>
    <submittedName>
        <fullName evidence="2">Uncharacterized protein</fullName>
    </submittedName>
</protein>